<dbReference type="NCBIfam" id="TIGR01439">
    <property type="entry name" value="lp_hng_hel_AbrB"/>
    <property type="match status" value="1"/>
</dbReference>
<dbReference type="InterPro" id="IPR007159">
    <property type="entry name" value="SpoVT-AbrB_dom"/>
</dbReference>
<name>A0A1F7JC48_9BACT</name>
<sequence length="89" mass="10485">MFDFPTIVDISEKGQITIPAKLRRQLGIRPKGKVYLVSDKKRNMLTIKPLRRSIVDELYGKYANIDTGKKWTKELEEERNRDNTMEEMV</sequence>
<gene>
    <name evidence="3" type="ORF">A3B56_02265</name>
</gene>
<dbReference type="PROSITE" id="PS51740">
    <property type="entry name" value="SPOVT_ABRB"/>
    <property type="match status" value="1"/>
</dbReference>
<feature type="domain" description="SpoVT-AbrB" evidence="2">
    <location>
        <begin position="5"/>
        <end position="52"/>
    </location>
</feature>
<proteinExistence type="predicted"/>
<dbReference type="GO" id="GO:0003677">
    <property type="term" value="F:DNA binding"/>
    <property type="evidence" value="ECO:0007669"/>
    <property type="project" value="UniProtKB-UniRule"/>
</dbReference>
<evidence type="ECO:0000313" key="4">
    <source>
        <dbReference type="Proteomes" id="UP000178486"/>
    </source>
</evidence>
<dbReference type="Pfam" id="PF04014">
    <property type="entry name" value="MazE_antitoxin"/>
    <property type="match status" value="1"/>
</dbReference>
<dbReference type="SMART" id="SM00966">
    <property type="entry name" value="SpoVT_AbrB"/>
    <property type="match status" value="1"/>
</dbReference>
<accession>A0A1F7JC48</accession>
<dbReference type="Gene3D" id="2.10.260.10">
    <property type="match status" value="1"/>
</dbReference>
<evidence type="ECO:0000256" key="1">
    <source>
        <dbReference type="PROSITE-ProRule" id="PRU01076"/>
    </source>
</evidence>
<protein>
    <recommendedName>
        <fullName evidence="2">SpoVT-AbrB domain-containing protein</fullName>
    </recommendedName>
</protein>
<dbReference type="SUPFAM" id="SSF89447">
    <property type="entry name" value="AbrB/MazE/MraZ-like"/>
    <property type="match status" value="1"/>
</dbReference>
<comment type="caution">
    <text evidence="3">The sequence shown here is derived from an EMBL/GenBank/DDBJ whole genome shotgun (WGS) entry which is preliminary data.</text>
</comment>
<evidence type="ECO:0000259" key="2">
    <source>
        <dbReference type="PROSITE" id="PS51740"/>
    </source>
</evidence>
<dbReference type="InterPro" id="IPR037914">
    <property type="entry name" value="SpoVT-AbrB_sf"/>
</dbReference>
<dbReference type="Proteomes" id="UP000178486">
    <property type="component" value="Unassembled WGS sequence"/>
</dbReference>
<organism evidence="3 4">
    <name type="scientific">Candidatus Roizmanbacteria bacterium RIFCSPLOWO2_01_FULL_45_11</name>
    <dbReference type="NCBI Taxonomy" id="1802070"/>
    <lineage>
        <taxon>Bacteria</taxon>
        <taxon>Candidatus Roizmaniibacteriota</taxon>
    </lineage>
</organism>
<dbReference type="AlphaFoldDB" id="A0A1F7JC48"/>
<evidence type="ECO:0000313" key="3">
    <source>
        <dbReference type="EMBL" id="OGK53163.1"/>
    </source>
</evidence>
<dbReference type="EMBL" id="MGAU01000067">
    <property type="protein sequence ID" value="OGK53163.1"/>
    <property type="molecule type" value="Genomic_DNA"/>
</dbReference>
<keyword evidence="1" id="KW-0238">DNA-binding</keyword>
<reference evidence="3 4" key="1">
    <citation type="journal article" date="2016" name="Nat. Commun.">
        <title>Thousands of microbial genomes shed light on interconnected biogeochemical processes in an aquifer system.</title>
        <authorList>
            <person name="Anantharaman K."/>
            <person name="Brown C.T."/>
            <person name="Hug L.A."/>
            <person name="Sharon I."/>
            <person name="Castelle C.J."/>
            <person name="Probst A.J."/>
            <person name="Thomas B.C."/>
            <person name="Singh A."/>
            <person name="Wilkins M.J."/>
            <person name="Karaoz U."/>
            <person name="Brodie E.L."/>
            <person name="Williams K.H."/>
            <person name="Hubbard S.S."/>
            <person name="Banfield J.F."/>
        </authorList>
    </citation>
    <scope>NUCLEOTIDE SEQUENCE [LARGE SCALE GENOMIC DNA]</scope>
</reference>